<evidence type="ECO:0000313" key="6">
    <source>
        <dbReference type="EMBL" id="MDP9842978.1"/>
    </source>
</evidence>
<name>A0ABT9Q8A1_9ACTN</name>
<evidence type="ECO:0000259" key="5">
    <source>
        <dbReference type="PROSITE" id="PS01124"/>
    </source>
</evidence>
<organism evidence="6 7">
    <name type="scientific">Streptosporangium lutulentum</name>
    <dbReference type="NCBI Taxonomy" id="1461250"/>
    <lineage>
        <taxon>Bacteria</taxon>
        <taxon>Bacillati</taxon>
        <taxon>Actinomycetota</taxon>
        <taxon>Actinomycetes</taxon>
        <taxon>Streptosporangiales</taxon>
        <taxon>Streptosporangiaceae</taxon>
        <taxon>Streptosporangium</taxon>
    </lineage>
</organism>
<dbReference type="InterPro" id="IPR009057">
    <property type="entry name" value="Homeodomain-like_sf"/>
</dbReference>
<keyword evidence="3" id="KW-0804">Transcription</keyword>
<accession>A0ABT9Q8A1</accession>
<proteinExistence type="predicted"/>
<dbReference type="InterPro" id="IPR050204">
    <property type="entry name" value="AraC_XylS_family_regulators"/>
</dbReference>
<dbReference type="InterPro" id="IPR018060">
    <property type="entry name" value="HTH_AraC"/>
</dbReference>
<evidence type="ECO:0000256" key="3">
    <source>
        <dbReference type="ARBA" id="ARBA00023163"/>
    </source>
</evidence>
<sequence>MRARAGGAVFARTVAEPPWGLRLAGSIQLAVHAVVRGRGWLWLDAPESAVELTPGNVTLVRGGPDHYIGHEPGADCLEPEEFRARHAHEGRADAPRATVFLCGAYQFSGDVGSGLLDALPQVLTLSSAIDDPIRDVVTLLSRELAESEPGQPTVLDRLLDVLLVLAIRSDFRRSPTAPRWYRASVDPRLHAALQAMHEDTAHPWTVPELAAISGLSRAAFARAFRDALGQAPMQYLTDWRMTLARDHLRADKLSLARIAGAVGYSSPYAFAAAFRRHHGQPPGVWRQREAIRADPASGTGHLTA</sequence>
<dbReference type="EMBL" id="JAUSQU010000001">
    <property type="protein sequence ID" value="MDP9842978.1"/>
    <property type="molecule type" value="Genomic_DNA"/>
</dbReference>
<dbReference type="PANTHER" id="PTHR46796:SF13">
    <property type="entry name" value="HTH-TYPE TRANSCRIPTIONAL ACTIVATOR RHAS"/>
    <property type="match status" value="1"/>
</dbReference>
<evidence type="ECO:0000256" key="4">
    <source>
        <dbReference type="SAM" id="MobiDB-lite"/>
    </source>
</evidence>
<evidence type="ECO:0000313" key="7">
    <source>
        <dbReference type="Proteomes" id="UP001225356"/>
    </source>
</evidence>
<dbReference type="PANTHER" id="PTHR46796">
    <property type="entry name" value="HTH-TYPE TRANSCRIPTIONAL ACTIVATOR RHAS-RELATED"/>
    <property type="match status" value="1"/>
</dbReference>
<dbReference type="PROSITE" id="PS01124">
    <property type="entry name" value="HTH_ARAC_FAMILY_2"/>
    <property type="match status" value="1"/>
</dbReference>
<dbReference type="SMART" id="SM00342">
    <property type="entry name" value="HTH_ARAC"/>
    <property type="match status" value="1"/>
</dbReference>
<comment type="caution">
    <text evidence="6">The sequence shown here is derived from an EMBL/GenBank/DDBJ whole genome shotgun (WGS) entry which is preliminary data.</text>
</comment>
<dbReference type="SUPFAM" id="SSF46689">
    <property type="entry name" value="Homeodomain-like"/>
    <property type="match status" value="2"/>
</dbReference>
<keyword evidence="7" id="KW-1185">Reference proteome</keyword>
<dbReference type="Gene3D" id="1.10.10.60">
    <property type="entry name" value="Homeodomain-like"/>
    <property type="match status" value="2"/>
</dbReference>
<dbReference type="Proteomes" id="UP001225356">
    <property type="component" value="Unassembled WGS sequence"/>
</dbReference>
<keyword evidence="2" id="KW-0238">DNA-binding</keyword>
<keyword evidence="1" id="KW-0805">Transcription regulation</keyword>
<gene>
    <name evidence="6" type="ORF">J2853_002189</name>
</gene>
<reference evidence="6 7" key="1">
    <citation type="submission" date="2023-07" db="EMBL/GenBank/DDBJ databases">
        <title>Sequencing the genomes of 1000 actinobacteria strains.</title>
        <authorList>
            <person name="Klenk H.-P."/>
        </authorList>
    </citation>
    <scope>NUCLEOTIDE SEQUENCE [LARGE SCALE GENOMIC DNA]</scope>
    <source>
        <strain evidence="6 7">DSM 46740</strain>
    </source>
</reference>
<protein>
    <submittedName>
        <fullName evidence="6">AraC-like DNA-binding protein</fullName>
    </submittedName>
</protein>
<feature type="region of interest" description="Disordered" evidence="4">
    <location>
        <begin position="280"/>
        <end position="304"/>
    </location>
</feature>
<dbReference type="InterPro" id="IPR032783">
    <property type="entry name" value="AraC_lig"/>
</dbReference>
<evidence type="ECO:0000256" key="1">
    <source>
        <dbReference type="ARBA" id="ARBA00023015"/>
    </source>
</evidence>
<dbReference type="Pfam" id="PF12852">
    <property type="entry name" value="Cupin_6"/>
    <property type="match status" value="1"/>
</dbReference>
<dbReference type="Pfam" id="PF12833">
    <property type="entry name" value="HTH_18"/>
    <property type="match status" value="1"/>
</dbReference>
<evidence type="ECO:0000256" key="2">
    <source>
        <dbReference type="ARBA" id="ARBA00023125"/>
    </source>
</evidence>
<feature type="domain" description="HTH araC/xylS-type" evidence="5">
    <location>
        <begin position="190"/>
        <end position="288"/>
    </location>
</feature>